<organism evidence="2">
    <name type="scientific">freshwater metagenome</name>
    <dbReference type="NCBI Taxonomy" id="449393"/>
    <lineage>
        <taxon>unclassified sequences</taxon>
        <taxon>metagenomes</taxon>
        <taxon>ecological metagenomes</taxon>
    </lineage>
</organism>
<evidence type="ECO:0000313" key="2">
    <source>
        <dbReference type="EMBL" id="CAB5033410.1"/>
    </source>
</evidence>
<reference evidence="2" key="1">
    <citation type="submission" date="2020-05" db="EMBL/GenBank/DDBJ databases">
        <authorList>
            <person name="Chiriac C."/>
            <person name="Salcher M."/>
            <person name="Ghai R."/>
            <person name="Kavagutti S V."/>
        </authorList>
    </citation>
    <scope>NUCLEOTIDE SEQUENCE</scope>
</reference>
<gene>
    <name evidence="2" type="ORF">UFOPK4121_01629</name>
</gene>
<dbReference type="EMBL" id="CAFBPQ010000091">
    <property type="protein sequence ID" value="CAB5033410.1"/>
    <property type="molecule type" value="Genomic_DNA"/>
</dbReference>
<feature type="region of interest" description="Disordered" evidence="1">
    <location>
        <begin position="100"/>
        <end position="200"/>
    </location>
</feature>
<proteinExistence type="predicted"/>
<name>A0A6J7RYQ2_9ZZZZ</name>
<protein>
    <submittedName>
        <fullName evidence="2">Unannotated protein</fullName>
    </submittedName>
</protein>
<feature type="compositionally biased region" description="Polar residues" evidence="1">
    <location>
        <begin position="190"/>
        <end position="200"/>
    </location>
</feature>
<evidence type="ECO:0000256" key="1">
    <source>
        <dbReference type="SAM" id="MobiDB-lite"/>
    </source>
</evidence>
<accession>A0A6J7RYQ2</accession>
<feature type="compositionally biased region" description="Polar residues" evidence="1">
    <location>
        <begin position="114"/>
        <end position="135"/>
    </location>
</feature>
<dbReference type="AlphaFoldDB" id="A0A6J7RYQ2"/>
<sequence>MSATHRLMSAGSLPVNDPEKIRKRPVSVTCPTTLARTSQRAHRASTRSRFSGVTIASIRSWLSEVIISIGFIFGSRWGTWVKSTSIPAPVAAAVSAAAQERPAAPRSCTPRAKPSSNNSRHASIKRFSSNGSPTCTDGRLVAELSSKPAEANTLAPPIPSRPVADPNNTARFPTPSARANTNRDLGKMPKQNTLTNGFSR</sequence>
<feature type="compositionally biased region" description="Polar residues" evidence="1">
    <location>
        <begin position="166"/>
        <end position="183"/>
    </location>
</feature>